<dbReference type="PROSITE" id="PS52016">
    <property type="entry name" value="TONB_DEPENDENT_REC_3"/>
    <property type="match status" value="1"/>
</dbReference>
<dbReference type="SUPFAM" id="SSF56935">
    <property type="entry name" value="Porins"/>
    <property type="match status" value="1"/>
</dbReference>
<keyword evidence="10" id="KW-0732">Signal</keyword>
<keyword evidence="4 8" id="KW-0812">Transmembrane</keyword>
<dbReference type="EMBL" id="CP061038">
    <property type="protein sequence ID" value="QNQ08635.1"/>
    <property type="molecule type" value="Genomic_DNA"/>
</dbReference>
<feature type="domain" description="TonB-dependent receptor plug" evidence="12">
    <location>
        <begin position="78"/>
        <end position="189"/>
    </location>
</feature>
<evidence type="ECO:0000256" key="10">
    <source>
        <dbReference type="SAM" id="SignalP"/>
    </source>
</evidence>
<comment type="similarity">
    <text evidence="8 9">Belongs to the TonB-dependent receptor family.</text>
</comment>
<evidence type="ECO:0000259" key="12">
    <source>
        <dbReference type="Pfam" id="PF07715"/>
    </source>
</evidence>
<dbReference type="GO" id="GO:0009279">
    <property type="term" value="C:cell outer membrane"/>
    <property type="evidence" value="ECO:0007669"/>
    <property type="project" value="UniProtKB-SubCell"/>
</dbReference>
<organism evidence="13 14">
    <name type="scientific">Sphingomonas alpina</name>
    <dbReference type="NCBI Taxonomy" id="653931"/>
    <lineage>
        <taxon>Bacteria</taxon>
        <taxon>Pseudomonadati</taxon>
        <taxon>Pseudomonadota</taxon>
        <taxon>Alphaproteobacteria</taxon>
        <taxon>Sphingomonadales</taxon>
        <taxon>Sphingomonadaceae</taxon>
        <taxon>Sphingomonas</taxon>
    </lineage>
</organism>
<dbReference type="Pfam" id="PF07715">
    <property type="entry name" value="Plug"/>
    <property type="match status" value="1"/>
</dbReference>
<keyword evidence="3 8" id="KW-1134">Transmembrane beta strand</keyword>
<dbReference type="Proteomes" id="UP000516148">
    <property type="component" value="Chromosome"/>
</dbReference>
<evidence type="ECO:0000256" key="1">
    <source>
        <dbReference type="ARBA" id="ARBA00004571"/>
    </source>
</evidence>
<evidence type="ECO:0000256" key="7">
    <source>
        <dbReference type="ARBA" id="ARBA00023237"/>
    </source>
</evidence>
<keyword evidence="5 9" id="KW-0798">TonB box</keyword>
<evidence type="ECO:0000256" key="9">
    <source>
        <dbReference type="RuleBase" id="RU003357"/>
    </source>
</evidence>
<evidence type="ECO:0000259" key="11">
    <source>
        <dbReference type="Pfam" id="PF00593"/>
    </source>
</evidence>
<feature type="chain" id="PRO_5029000458" evidence="10">
    <location>
        <begin position="42"/>
        <end position="939"/>
    </location>
</feature>
<dbReference type="Pfam" id="PF00593">
    <property type="entry name" value="TonB_dep_Rec_b-barrel"/>
    <property type="match status" value="1"/>
</dbReference>
<name>A0A7H0LG32_9SPHN</name>
<dbReference type="InterPro" id="IPR039426">
    <property type="entry name" value="TonB-dep_rcpt-like"/>
</dbReference>
<evidence type="ECO:0000256" key="8">
    <source>
        <dbReference type="PROSITE-ProRule" id="PRU01360"/>
    </source>
</evidence>
<feature type="signal peptide" evidence="10">
    <location>
        <begin position="1"/>
        <end position="41"/>
    </location>
</feature>
<dbReference type="Gene3D" id="2.40.170.20">
    <property type="entry name" value="TonB-dependent receptor, beta-barrel domain"/>
    <property type="match status" value="1"/>
</dbReference>
<dbReference type="RefSeq" id="WP_187760963.1">
    <property type="nucleotide sequence ID" value="NZ_CP061038.1"/>
</dbReference>
<keyword evidence="7 8" id="KW-0998">Cell outer membrane</keyword>
<dbReference type="PANTHER" id="PTHR47234">
    <property type="match status" value="1"/>
</dbReference>
<keyword evidence="2 8" id="KW-0813">Transport</keyword>
<dbReference type="InterPro" id="IPR037066">
    <property type="entry name" value="Plug_dom_sf"/>
</dbReference>
<dbReference type="InterPro" id="IPR000531">
    <property type="entry name" value="Beta-barrel_TonB"/>
</dbReference>
<comment type="subcellular location">
    <subcellularLocation>
        <location evidence="1 8">Cell outer membrane</location>
        <topology evidence="1 8">Multi-pass membrane protein</topology>
    </subcellularLocation>
</comment>
<evidence type="ECO:0000256" key="5">
    <source>
        <dbReference type="ARBA" id="ARBA00023077"/>
    </source>
</evidence>
<evidence type="ECO:0000256" key="3">
    <source>
        <dbReference type="ARBA" id="ARBA00022452"/>
    </source>
</evidence>
<evidence type="ECO:0000256" key="2">
    <source>
        <dbReference type="ARBA" id="ARBA00022448"/>
    </source>
</evidence>
<proteinExistence type="inferred from homology"/>
<sequence length="939" mass="99498">MLDRAISKGATGLFIAPRQRLKTLLFATAGLALVSAPHALAQTASETLATAGDVPDDAATTEDIIVTGTLVARPGFVSPTPVTSLDSADLNRVSASNLADALNQLPALKPSVTPSSVGNLSKLAGGNFLDLRGLTYLRTLTLIDGKRYVPATPEGVVNTNLIPQALIGGVDVVTGGASAAYGSDAVAGVVNLKLDDKLEGIRGSIQGGITDHNDHRNYLASLAFGKSFAGGRGHILLGGEMAENGGIANGSSRAWAGNRGVILNPAYTATNGAPMYLHVNDARTSNSAPGGAIFSGPLSGLAFGPNGATMPFRYGTLVTPDNSMNGGDGDPLASPYVLETPLKRRSAYGGVRFDLADDITAYASIDYGRSTFSEASIPSYDNFTILRSNAFLPASVRADMVAQNLDSFTLGRGNLDYGIGKIEQKAETWQAVGGVRGKLGGSWTFDASYSYGRTHNRTLFTGNVINARRLLAIDAVVNPVTGGIVCRSTQTDPTNGCVPLNLFGVGSPSQQAIDYITGTSVRDWQIKQQTADLAIRGEPFSTWAGPVSLAVGGQWRQQTVDVTSDPLSIARAFRVGNTQPYTGRITVKEAFGELVVPLAKDESWAQNIDLDIAGRVTDYSTSGTVETWKAGLNYAVNNTLRFRVTRSRDIRAPNINELFQVGQTLIFSINDVSIGQRYNVNAVSGGNPFLKPERADTLTAGIVFTPSFLPRFSLSIDYYDIKIKGAIGSLGAQSIVDRCNAGQTSFCLLAPRGSDGRISVLLIAPVNFQQITTRGVDVEAAYRMRVGGGSFDLHALVNYTDKLDLVGDSGELTRFAGNTDQPLLDGVGGTARWKVTSSATYSTDAYRLSLTGRYVSGGVLTRDPGVTFDYDSVKGRVYLDISGEVALYKNANGGKVSLFGVIANALDTDPPFTGYQFQTARQLYDVIGRQYTAGVRFKF</sequence>
<keyword evidence="6 8" id="KW-0472">Membrane</keyword>
<dbReference type="KEGG" id="spap:H3Z74_18080"/>
<gene>
    <name evidence="13" type="ORF">H3Z74_18080</name>
</gene>
<evidence type="ECO:0000256" key="4">
    <source>
        <dbReference type="ARBA" id="ARBA00022692"/>
    </source>
</evidence>
<evidence type="ECO:0000256" key="6">
    <source>
        <dbReference type="ARBA" id="ARBA00023136"/>
    </source>
</evidence>
<evidence type="ECO:0000313" key="13">
    <source>
        <dbReference type="EMBL" id="QNQ08635.1"/>
    </source>
</evidence>
<dbReference type="AlphaFoldDB" id="A0A7H0LG32"/>
<dbReference type="InterPro" id="IPR036942">
    <property type="entry name" value="Beta-barrel_TonB_sf"/>
</dbReference>
<accession>A0A7H0LG32</accession>
<keyword evidence="13" id="KW-0675">Receptor</keyword>
<dbReference type="PANTHER" id="PTHR47234:SF3">
    <property type="entry name" value="SECRETIN_TONB SHORT N-TERMINAL DOMAIN-CONTAINING PROTEIN"/>
    <property type="match status" value="1"/>
</dbReference>
<protein>
    <submittedName>
        <fullName evidence="13">TonB-dependent receptor</fullName>
    </submittedName>
</protein>
<feature type="domain" description="TonB-dependent receptor-like beta-barrel" evidence="11">
    <location>
        <begin position="407"/>
        <end position="883"/>
    </location>
</feature>
<dbReference type="Gene3D" id="2.170.130.10">
    <property type="entry name" value="TonB-dependent receptor, plug domain"/>
    <property type="match status" value="1"/>
</dbReference>
<keyword evidence="14" id="KW-1185">Reference proteome</keyword>
<dbReference type="InterPro" id="IPR012910">
    <property type="entry name" value="Plug_dom"/>
</dbReference>
<evidence type="ECO:0000313" key="14">
    <source>
        <dbReference type="Proteomes" id="UP000516148"/>
    </source>
</evidence>
<reference evidence="13 14" key="1">
    <citation type="submission" date="2020-09" db="EMBL/GenBank/DDBJ databases">
        <title>Sphingomonas sp., a new species isolated from pork steak.</title>
        <authorList>
            <person name="Heidler von Heilborn D."/>
        </authorList>
    </citation>
    <scope>NUCLEOTIDE SEQUENCE [LARGE SCALE GENOMIC DNA]</scope>
    <source>
        <strain evidence="14">S8-3T</strain>
    </source>
</reference>